<reference evidence="2" key="1">
    <citation type="submission" date="2023-06" db="EMBL/GenBank/DDBJ databases">
        <title>Genome-scale phylogeny and comparative genomics of the fungal order Sordariales.</title>
        <authorList>
            <consortium name="Lawrence Berkeley National Laboratory"/>
            <person name="Hensen N."/>
            <person name="Bonometti L."/>
            <person name="Westerberg I."/>
            <person name="Brannstrom I.O."/>
            <person name="Guillou S."/>
            <person name="Cros-Aarteil S."/>
            <person name="Calhoun S."/>
            <person name="Haridas S."/>
            <person name="Kuo A."/>
            <person name="Mondo S."/>
            <person name="Pangilinan J."/>
            <person name="Riley R."/>
            <person name="LaButti K."/>
            <person name="Andreopoulos B."/>
            <person name="Lipzen A."/>
            <person name="Chen C."/>
            <person name="Yanf M."/>
            <person name="Daum C."/>
            <person name="Ng V."/>
            <person name="Clum A."/>
            <person name="Steindorff A."/>
            <person name="Ohm R."/>
            <person name="Martin F."/>
            <person name="Silar P."/>
            <person name="Natvig D."/>
            <person name="Lalanne C."/>
            <person name="Gautier V."/>
            <person name="Ament-velasquez S.L."/>
            <person name="Kruys A."/>
            <person name="Hutchinson M.I."/>
            <person name="Powell A.J."/>
            <person name="Barry K."/>
            <person name="Miller A.N."/>
            <person name="Grigoriev I.V."/>
            <person name="Debuchy R."/>
            <person name="Gladieux P."/>
            <person name="Thoren M.H."/>
            <person name="Johannesson H."/>
        </authorList>
    </citation>
    <scope>NUCLEOTIDE SEQUENCE</scope>
    <source>
        <strain evidence="2">SMH3391-2</strain>
    </source>
</reference>
<keyword evidence="3" id="KW-1185">Reference proteome</keyword>
<protein>
    <submittedName>
        <fullName evidence="2">Uncharacterized protein</fullName>
    </submittedName>
</protein>
<dbReference type="InterPro" id="IPR036412">
    <property type="entry name" value="HAD-like_sf"/>
</dbReference>
<gene>
    <name evidence="2" type="ORF">B0T17DRAFT_511391</name>
</gene>
<dbReference type="AlphaFoldDB" id="A0AA39U7X6"/>
<dbReference type="PANTHER" id="PTHR28181:SF1">
    <property type="entry name" value="COLD TOLERANCE PROTEIN 1"/>
    <property type="match status" value="1"/>
</dbReference>
<comment type="caution">
    <text evidence="2">The sequence shown here is derived from an EMBL/GenBank/DDBJ whole genome shotgun (WGS) entry which is preliminary data.</text>
</comment>
<dbReference type="PANTHER" id="PTHR28181">
    <property type="entry name" value="UPF0655 PROTEIN YCR015C"/>
    <property type="match status" value="1"/>
</dbReference>
<sequence>MAAALPLLIVLDFDGTITQHDTINIIGQFAATRNGGASGWDDIVTAYLADHARHVAAYRPAKELRTTLEQELNFLESLRPIEEISAERVRASGLFRGVWGVYGDGEGEGEWELGLLSVNWSQAFVEGVLGGNGGGDGENNGGRFTVKRVNRIRWPEGVVEGPAELGGVVMATAQDKLDALRALLVTAAVKGDQGEGTRGVGVQRDGGQTQPQQQQQQQQQGKEQERRVVYIGDSTTDLPCLMEASTGIIMADNNNSTLLKTLDRLGFDVPHVAKWKAPARLAWASDFDEILRSKILE</sequence>
<evidence type="ECO:0000256" key="1">
    <source>
        <dbReference type="SAM" id="MobiDB-lite"/>
    </source>
</evidence>
<name>A0AA39U7X6_9PEZI</name>
<dbReference type="SUPFAM" id="SSF56784">
    <property type="entry name" value="HAD-like"/>
    <property type="match status" value="1"/>
</dbReference>
<feature type="compositionally biased region" description="Low complexity" evidence="1">
    <location>
        <begin position="203"/>
        <end position="221"/>
    </location>
</feature>
<dbReference type="Gene3D" id="3.40.50.1000">
    <property type="entry name" value="HAD superfamily/HAD-like"/>
    <property type="match status" value="1"/>
</dbReference>
<proteinExistence type="predicted"/>
<accession>A0AA39U7X6</accession>
<feature type="region of interest" description="Disordered" evidence="1">
    <location>
        <begin position="193"/>
        <end position="226"/>
    </location>
</feature>
<evidence type="ECO:0000313" key="3">
    <source>
        <dbReference type="Proteomes" id="UP001174934"/>
    </source>
</evidence>
<organism evidence="2 3">
    <name type="scientific">Bombardia bombarda</name>
    <dbReference type="NCBI Taxonomy" id="252184"/>
    <lineage>
        <taxon>Eukaryota</taxon>
        <taxon>Fungi</taxon>
        <taxon>Dikarya</taxon>
        <taxon>Ascomycota</taxon>
        <taxon>Pezizomycotina</taxon>
        <taxon>Sordariomycetes</taxon>
        <taxon>Sordariomycetidae</taxon>
        <taxon>Sordariales</taxon>
        <taxon>Lasiosphaeriaceae</taxon>
        <taxon>Bombardia</taxon>
    </lineage>
</organism>
<evidence type="ECO:0000313" key="2">
    <source>
        <dbReference type="EMBL" id="KAK0613035.1"/>
    </source>
</evidence>
<dbReference type="Proteomes" id="UP001174934">
    <property type="component" value="Unassembled WGS sequence"/>
</dbReference>
<dbReference type="InterPro" id="IPR050849">
    <property type="entry name" value="HAD-like_hydrolase_phosphatase"/>
</dbReference>
<dbReference type="InterPro" id="IPR023214">
    <property type="entry name" value="HAD_sf"/>
</dbReference>
<dbReference type="EMBL" id="JAULSR010000008">
    <property type="protein sequence ID" value="KAK0613035.1"/>
    <property type="molecule type" value="Genomic_DNA"/>
</dbReference>